<feature type="domain" description="CCR4-NOT transcription complex subunit 1 TTP binding" evidence="12">
    <location>
        <begin position="428"/>
        <end position="593"/>
    </location>
</feature>
<name>A0AAN7DFS7_9FUNG</name>
<sequence>MTTKSTSQETLSLGKKLFDEGYGSLSTLNNAMQVMENVQVSEESISRALAMLIRSHAKLQGSAEGHTWNIENFVKAALNKNPNLNWVAVLAKLDQVEFMLYDPMGLKILVLSWKYAHKDEPFPVGIFLQPWMHVRGQLSVLYHMVYASPELLDMNQTPTKKVIPKELIPILPISMRQAATQLASQQLNCLGLLEAIMDLAGTVASEDVKVLMDRLAIQAPELLMIGLAQIQPIKNELHRTLLPKLLNIFLIGHVNSPLVIRLLWHVQPNLLLEGFFEMYKKDPTSVSRILDIAQEAKIVVHILKTDVPFFTLDLASLAARRQNLNLEKWLMERLAKDGFAFFGECVNFLEKKCAIEMARQSGANVIPTLQLSMEVIRIFFRILSERPLPPAETAKLTKLSQLYTQLYPQLNDNRGQMEKKPAGLSVGEPAENERNYSDEVEEMVRLYFERLYTKDISASRFASVLNACRSSKDQRQANFFSCTTHTLLDEARFFSQYPENELMATGELLGLLINQRLIMYAQLRMTLKLILDALKYPVGSKMFNFGIQALAQFRGRLHEWPQYTLLLSKIEGLRGFPTIVESIAMTLKQLAQKDPEGKMMGLDTSPSSSSSPKMSTPTMSNANAPASATGTGGGGGDTTAERSADAALNVAILLQSTSKQSYQDPPDKVQERVSFLINNLSATNMRSKTVELKQLLHKSTWGWFSHYLVVRRVSIEPNNHELYAALLDELEMQHLTDTVIEETYLNIHLLLRSDNIVKSSSDRNLLKNLGTWLGRLTIAKNKPIRHKDLSFKDLLVSAYEKNQLVVAIPLTCKVLQHAVHSKIFKPPNPWLMGSLKVLAELYWTEGLKLNLKFEIEILYKTLNLDLNEIEPTSLMGKNGPPGISVAAADKAASVANSPATSQKSIHDTSNKTAVEEAPLQPPPMGMPSSLTSPAIAAQEVRQDIDITPVLAKLQINPAIGQLMNQHPVIKATIFAGVSEAFSEVVPPIITTSANIAAMSTKELILKDFATEPDESRLQRAAHAMAQPLACSLSVVTCKEPLCTGIITVICANLAQNGLPEQLAEEIASTIANENIEVLCMYIDQLTKIKALEDVDRALAPAYASRLAYRKQQQQQQGNGEQFFDVLSLKGAPHSVQLPEPLRPSNGISPEQFRLYESFDQRSFLAVQQQQHHQQQLQQQLSPAHFHPEAINHHLPPHQLPPQQAFMGSESPSPALASNSNLLNAKLEQMLLELDRLIRQSGIHAISQLPPNHDICLLIRQIPLLVSQSPSPLQTMITFVEKVVLMLYQSTTAFALEVYTMFLQSLFEISGEVTKETLSWLIYADDERKYNAPAVSMLIRYELLPLEEYDVQLAKLINIKADSVIEFAANLMRICLLSQSPITFLEDHILTVSSLYKLVQNDEAPAAVVSLINDLKKLIEEPYKEIKQDMDCLELRMLLAEWIRLCQHPMATDDIFRSLAQRVMDITKDEDCRCFFFRLCTETCVNHYLAFRSVSSLHHRRMVHLIDSFTKLVSTMVIEEKTSDKAKVKLLNDALSVMILVLSHHHQNRGVEFNQKPFLRLFASLFNEISKIRTKSIDASALITFSDALYTLQPSNFPGFAFSWLQLISCRSFLPQLLVANDSNGAMLCQKLITALLKFLGPLLKLQELPHATKMFYRGTLRVLVVLLHDFPEFLCSNYIIFAQAIPHSCVQLRNLILSAFPRVMHLPDPFTPDLKLELIPESAEDPVFDQSYADILNENGFKAKIDAFVENKDAAFFQVLDSQINAAAATEHEVDSHNADMLCAFVLYIGTKCAPWKDVAIAEAPAVIAYDHLLSTLESEGRYTLLSAIADHLRYPNSHTCFFSAAFLHLFSRQSEAVKEQVTRVLLERLIVNRPHPWGLLASFIELIKDPKFWDHEFIRCSPDIERLFDNVSRSIKHTAVVNA</sequence>
<evidence type="ECO:0000256" key="3">
    <source>
        <dbReference type="ARBA" id="ARBA00023015"/>
    </source>
</evidence>
<dbReference type="InterPro" id="IPR007196">
    <property type="entry name" value="CCR4-Not_Not1_C"/>
</dbReference>
<dbReference type="Gene3D" id="1.25.40.790">
    <property type="match status" value="1"/>
</dbReference>
<dbReference type="EMBL" id="JASEJX010000014">
    <property type="protein sequence ID" value="KAK4516348.1"/>
    <property type="molecule type" value="Genomic_DNA"/>
</dbReference>
<evidence type="ECO:0000259" key="11">
    <source>
        <dbReference type="Pfam" id="PF16415"/>
    </source>
</evidence>
<dbReference type="Pfam" id="PF25097">
    <property type="entry name" value="ARM_Cnot1"/>
    <property type="match status" value="1"/>
</dbReference>
<evidence type="ECO:0000259" key="14">
    <source>
        <dbReference type="Pfam" id="PF25097"/>
    </source>
</evidence>
<reference evidence="15 16" key="1">
    <citation type="submission" date="2022-11" db="EMBL/GenBank/DDBJ databases">
        <title>Mucor velutinosus strain NIH1002 WGS.</title>
        <authorList>
            <person name="Subramanian P."/>
            <person name="Mullikin J.C."/>
            <person name="Segre J.A."/>
            <person name="Zelazny A.M."/>
        </authorList>
    </citation>
    <scope>NUCLEOTIDE SEQUENCE [LARGE SCALE GENOMIC DNA]</scope>
    <source>
        <strain evidence="15 16">NIH1002</strain>
    </source>
</reference>
<dbReference type="Pfam" id="PF16417">
    <property type="entry name" value="CNOT1_TTP_bind"/>
    <property type="match status" value="1"/>
</dbReference>
<protein>
    <recommendedName>
        <fullName evidence="7">General negative regulator of transcription subunit 1</fullName>
    </recommendedName>
</protein>
<feature type="domain" description="CCR4-Not complex component Not1 C-terminal" evidence="9">
    <location>
        <begin position="1569"/>
        <end position="1912"/>
    </location>
</feature>
<dbReference type="InterPro" id="IPR055454">
    <property type="entry name" value="CNOT1-like_NOT1_connector"/>
</dbReference>
<evidence type="ECO:0000256" key="8">
    <source>
        <dbReference type="SAM" id="MobiDB-lite"/>
    </source>
</evidence>
<feature type="domain" description="CCR4-NOT transcription complex subunit 1 HEAT repeat" evidence="13">
    <location>
        <begin position="241"/>
        <end position="383"/>
    </location>
</feature>
<dbReference type="CDD" id="cd20710">
    <property type="entry name" value="NOT1_connector"/>
    <property type="match status" value="1"/>
</dbReference>
<dbReference type="RefSeq" id="XP_064683014.1">
    <property type="nucleotide sequence ID" value="XM_064830512.1"/>
</dbReference>
<dbReference type="PANTHER" id="PTHR13162">
    <property type="entry name" value="CCR4-NOT TRANSCRIPTION COMPLEX"/>
    <property type="match status" value="1"/>
</dbReference>
<comment type="caution">
    <text evidence="15">The sequence shown here is derived from an EMBL/GenBank/DDBJ whole genome shotgun (WGS) entry which is preliminary data.</text>
</comment>
<evidence type="ECO:0000259" key="10">
    <source>
        <dbReference type="Pfam" id="PF12842"/>
    </source>
</evidence>
<evidence type="ECO:0000256" key="6">
    <source>
        <dbReference type="ARBA" id="ARBA00059181"/>
    </source>
</evidence>
<dbReference type="InterPro" id="IPR040398">
    <property type="entry name" value="Not1"/>
</dbReference>
<dbReference type="InterPro" id="IPR038535">
    <property type="entry name" value="CNOT1_TTP_bind_sf"/>
</dbReference>
<evidence type="ECO:0000259" key="12">
    <source>
        <dbReference type="Pfam" id="PF16417"/>
    </source>
</evidence>
<dbReference type="PANTHER" id="PTHR13162:SF8">
    <property type="entry name" value="CCR4-NOT TRANSCRIPTION COMPLEX SUBUNIT 1"/>
    <property type="match status" value="1"/>
</dbReference>
<evidence type="ECO:0000256" key="7">
    <source>
        <dbReference type="ARBA" id="ARBA00074459"/>
    </source>
</evidence>
<comment type="subcellular location">
    <subcellularLocation>
        <location evidence="1">Nucleus</location>
    </subcellularLocation>
</comment>
<feature type="domain" description="CCR4-NOT transcription complex subunit 1 CAF1-binding" evidence="11">
    <location>
        <begin position="662"/>
        <end position="877"/>
    </location>
</feature>
<dbReference type="GO" id="GO:0060090">
    <property type="term" value="F:molecular adaptor activity"/>
    <property type="evidence" value="ECO:0007669"/>
    <property type="project" value="TreeGrafter"/>
</dbReference>
<dbReference type="GeneID" id="89955005"/>
<feature type="region of interest" description="Disordered" evidence="8">
    <location>
        <begin position="895"/>
        <end position="917"/>
    </location>
</feature>
<evidence type="ECO:0000313" key="15">
    <source>
        <dbReference type="EMBL" id="KAK4516348.1"/>
    </source>
</evidence>
<feature type="domain" description="CCR4-NOT transcription complex subunit 1-like NOT1 connector" evidence="14">
    <location>
        <begin position="1233"/>
        <end position="1415"/>
    </location>
</feature>
<keyword evidence="2" id="KW-0678">Repressor</keyword>
<proteinExistence type="predicted"/>
<feature type="domain" description="CCR4-NOT transcription complex subunit 1" evidence="10">
    <location>
        <begin position="968"/>
        <end position="1108"/>
    </location>
</feature>
<keyword evidence="16" id="KW-1185">Reference proteome</keyword>
<dbReference type="GO" id="GO:0000932">
    <property type="term" value="C:P-body"/>
    <property type="evidence" value="ECO:0007669"/>
    <property type="project" value="TreeGrafter"/>
</dbReference>
<organism evidence="15 16">
    <name type="scientific">Mucor velutinosus</name>
    <dbReference type="NCBI Taxonomy" id="708070"/>
    <lineage>
        <taxon>Eukaryota</taxon>
        <taxon>Fungi</taxon>
        <taxon>Fungi incertae sedis</taxon>
        <taxon>Mucoromycota</taxon>
        <taxon>Mucoromycotina</taxon>
        <taxon>Mucoromycetes</taxon>
        <taxon>Mucorales</taxon>
        <taxon>Mucorineae</taxon>
        <taxon>Mucoraceae</taxon>
        <taxon>Mucor</taxon>
    </lineage>
</organism>
<evidence type="ECO:0000256" key="4">
    <source>
        <dbReference type="ARBA" id="ARBA00023163"/>
    </source>
</evidence>
<dbReference type="Pfam" id="PF16418">
    <property type="entry name" value="CNOT1_HEAT"/>
    <property type="match status" value="1"/>
</dbReference>
<comment type="function">
    <text evidence="6">Acts as a component of the CCR4-NOT core complex, which in the nucleus seems to be a general transcription factor, and in the cytoplasm the major mRNA deadenylase involved in mRNA turnover. The NOT protein subcomplex negatively regulates the basal and activated transcription of many genes. Preferentially affects TC-type TATA element-dependent transcription. Could directly or indirectly inhibit component(s) of the general transcription machinery.</text>
</comment>
<evidence type="ECO:0000313" key="16">
    <source>
        <dbReference type="Proteomes" id="UP001304243"/>
    </source>
</evidence>
<dbReference type="Proteomes" id="UP001304243">
    <property type="component" value="Unassembled WGS sequence"/>
</dbReference>
<dbReference type="InterPro" id="IPR032194">
    <property type="entry name" value="CNOT1_HEAT"/>
</dbReference>
<feature type="region of interest" description="Disordered" evidence="8">
    <location>
        <begin position="413"/>
        <end position="432"/>
    </location>
</feature>
<feature type="compositionally biased region" description="Low complexity" evidence="8">
    <location>
        <begin position="604"/>
        <end position="620"/>
    </location>
</feature>
<feature type="region of interest" description="Disordered" evidence="8">
    <location>
        <begin position="594"/>
        <end position="641"/>
    </location>
</feature>
<dbReference type="GO" id="GO:0005634">
    <property type="term" value="C:nucleus"/>
    <property type="evidence" value="ECO:0007669"/>
    <property type="project" value="UniProtKB-SubCell"/>
</dbReference>
<evidence type="ECO:0000256" key="5">
    <source>
        <dbReference type="ARBA" id="ARBA00023242"/>
    </source>
</evidence>
<keyword evidence="3" id="KW-0805">Transcription regulation</keyword>
<dbReference type="Gene3D" id="1.25.40.800">
    <property type="match status" value="1"/>
</dbReference>
<accession>A0AAN7DFS7</accession>
<keyword evidence="4" id="KW-0804">Transcription</keyword>
<dbReference type="GO" id="GO:0030015">
    <property type="term" value="C:CCR4-NOT core complex"/>
    <property type="evidence" value="ECO:0007669"/>
    <property type="project" value="InterPro"/>
</dbReference>
<dbReference type="Pfam" id="PF04054">
    <property type="entry name" value="Not1"/>
    <property type="match status" value="1"/>
</dbReference>
<dbReference type="Pfam" id="PF12842">
    <property type="entry name" value="DUF3819"/>
    <property type="match status" value="1"/>
</dbReference>
<dbReference type="Gene3D" id="1.25.40.180">
    <property type="match status" value="1"/>
</dbReference>
<keyword evidence="5" id="KW-0539">Nucleus</keyword>
<gene>
    <name evidence="15" type="ORF">ATC70_011319</name>
</gene>
<dbReference type="GO" id="GO:0000289">
    <property type="term" value="P:nuclear-transcribed mRNA poly(A) tail shortening"/>
    <property type="evidence" value="ECO:0007669"/>
    <property type="project" value="UniProtKB-ARBA"/>
</dbReference>
<evidence type="ECO:0000259" key="13">
    <source>
        <dbReference type="Pfam" id="PF16418"/>
    </source>
</evidence>
<evidence type="ECO:0000256" key="2">
    <source>
        <dbReference type="ARBA" id="ARBA00022491"/>
    </source>
</evidence>
<dbReference type="Gene3D" id="1.25.40.840">
    <property type="entry name" value="CCR4-NOT transcription complex subunit 1 TTP binding domain"/>
    <property type="match status" value="1"/>
</dbReference>
<dbReference type="GO" id="GO:0017148">
    <property type="term" value="P:negative regulation of translation"/>
    <property type="evidence" value="ECO:0007669"/>
    <property type="project" value="InterPro"/>
</dbReference>
<dbReference type="InterPro" id="IPR032191">
    <property type="entry name" value="CNOT1_CAF1_bind"/>
</dbReference>
<evidence type="ECO:0000259" key="9">
    <source>
        <dbReference type="Pfam" id="PF04054"/>
    </source>
</evidence>
<dbReference type="Pfam" id="PF16415">
    <property type="entry name" value="CNOT1_CAF1_bind"/>
    <property type="match status" value="1"/>
</dbReference>
<evidence type="ECO:0000256" key="1">
    <source>
        <dbReference type="ARBA" id="ARBA00004123"/>
    </source>
</evidence>
<dbReference type="InterPro" id="IPR024557">
    <property type="entry name" value="CNOT1_dom_4"/>
</dbReference>
<dbReference type="InterPro" id="IPR032193">
    <property type="entry name" value="CNOT1_TTP_bind"/>
</dbReference>
<dbReference type="FunFam" id="1.25.40.180:FF:000012">
    <property type="entry name" value="Ccr4-Not transcription complex subunit"/>
    <property type="match status" value="1"/>
</dbReference>